<name>A0A6F9DRP6_9ASCI</name>
<evidence type="ECO:0000256" key="1">
    <source>
        <dbReference type="ARBA" id="ARBA00005773"/>
    </source>
</evidence>
<dbReference type="GO" id="GO:0090482">
    <property type="term" value="F:vitamin transmembrane transporter activity"/>
    <property type="evidence" value="ECO:0007669"/>
    <property type="project" value="InterPro"/>
</dbReference>
<dbReference type="GO" id="GO:0005886">
    <property type="term" value="C:plasma membrane"/>
    <property type="evidence" value="ECO:0007669"/>
    <property type="project" value="TreeGrafter"/>
</dbReference>
<keyword evidence="2" id="KW-1133">Transmembrane helix</keyword>
<dbReference type="PANTHER" id="PTHR10686:SF18">
    <property type="entry name" value="IP11787P-RELATED"/>
    <property type="match status" value="1"/>
</dbReference>
<gene>
    <name evidence="3" type="primary">Slc19a2-002</name>
</gene>
<comment type="similarity">
    <text evidence="1">Belongs to the reduced folate carrier (RFC) transporter (TC 2.A.48) family.</text>
</comment>
<feature type="transmembrane region" description="Helical" evidence="2">
    <location>
        <begin position="42"/>
        <end position="67"/>
    </location>
</feature>
<evidence type="ECO:0000256" key="2">
    <source>
        <dbReference type="SAM" id="Phobius"/>
    </source>
</evidence>
<protein>
    <submittedName>
        <fullName evidence="3">Thiamine transporter 1-like</fullName>
    </submittedName>
</protein>
<accession>A0A6F9DRP6</accession>
<feature type="transmembrane region" description="Helical" evidence="2">
    <location>
        <begin position="79"/>
        <end position="102"/>
    </location>
</feature>
<keyword evidence="2" id="KW-0812">Transmembrane</keyword>
<evidence type="ECO:0000313" key="3">
    <source>
        <dbReference type="EMBL" id="CAB3266127.1"/>
    </source>
</evidence>
<dbReference type="EMBL" id="LR790265">
    <property type="protein sequence ID" value="CAB3266127.1"/>
    <property type="molecule type" value="mRNA"/>
</dbReference>
<reference evidence="3" key="1">
    <citation type="submission" date="2020-04" db="EMBL/GenBank/DDBJ databases">
        <authorList>
            <person name="Neveu A P."/>
        </authorList>
    </citation>
    <scope>NUCLEOTIDE SEQUENCE</scope>
    <source>
        <tissue evidence="3">Whole embryo</tissue>
    </source>
</reference>
<dbReference type="PANTHER" id="PTHR10686">
    <property type="entry name" value="FOLATE TRANSPORTER"/>
    <property type="match status" value="1"/>
</dbReference>
<dbReference type="InterPro" id="IPR002666">
    <property type="entry name" value="Folate_carrier"/>
</dbReference>
<dbReference type="Pfam" id="PF01770">
    <property type="entry name" value="Folate_carrier"/>
    <property type="match status" value="1"/>
</dbReference>
<proteinExistence type="evidence at transcript level"/>
<sequence length="135" mass="15235">MLMYWTDNIWICYSAYVIFIILYNVVITITQFQLAIGLTTESFALVFGVNTFAAVLLNAVLTVILIDKAVLGLDVRTQFIVYSVYFGIVACVFLIHSAYNLYQKFCQQKQTSDSTSATGDKDKQENVEPLMEATM</sequence>
<feature type="transmembrane region" description="Helical" evidence="2">
    <location>
        <begin position="12"/>
        <end position="36"/>
    </location>
</feature>
<keyword evidence="2" id="KW-0472">Membrane</keyword>
<dbReference type="AlphaFoldDB" id="A0A6F9DRP6"/>
<organism evidence="3">
    <name type="scientific">Phallusia mammillata</name>
    <dbReference type="NCBI Taxonomy" id="59560"/>
    <lineage>
        <taxon>Eukaryota</taxon>
        <taxon>Metazoa</taxon>
        <taxon>Chordata</taxon>
        <taxon>Tunicata</taxon>
        <taxon>Ascidiacea</taxon>
        <taxon>Phlebobranchia</taxon>
        <taxon>Ascidiidae</taxon>
        <taxon>Phallusia</taxon>
    </lineage>
</organism>